<dbReference type="EMBL" id="JAPFRF010000015">
    <property type="protein sequence ID" value="KAJ7310380.1"/>
    <property type="molecule type" value="Genomic_DNA"/>
</dbReference>
<evidence type="ECO:0000313" key="2">
    <source>
        <dbReference type="EMBL" id="KAJ7310380.1"/>
    </source>
</evidence>
<reference evidence="2" key="1">
    <citation type="journal article" date="2023" name="DNA Res.">
        <title>Chromosome-level genome assembly of Phrynocephalus forsythii using third-generation DNA sequencing and Hi-C analysis.</title>
        <authorList>
            <person name="Qi Y."/>
            <person name="Zhao W."/>
            <person name="Zhao Y."/>
            <person name="Niu C."/>
            <person name="Cao S."/>
            <person name="Zhang Y."/>
        </authorList>
    </citation>
    <scope>NUCLEOTIDE SEQUENCE</scope>
    <source>
        <tissue evidence="2">Muscle</tissue>
    </source>
</reference>
<evidence type="ECO:0000313" key="3">
    <source>
        <dbReference type="Proteomes" id="UP001142489"/>
    </source>
</evidence>
<keyword evidence="3" id="KW-1185">Reference proteome</keyword>
<accession>A0A9Q0XEX4</accession>
<dbReference type="AlphaFoldDB" id="A0A9Q0XEX4"/>
<comment type="caution">
    <text evidence="2">The sequence shown here is derived from an EMBL/GenBank/DDBJ whole genome shotgun (WGS) entry which is preliminary data.</text>
</comment>
<name>A0A9Q0XEX4_9SAUR</name>
<evidence type="ECO:0000256" key="1">
    <source>
        <dbReference type="SAM" id="MobiDB-lite"/>
    </source>
</evidence>
<gene>
    <name evidence="2" type="ORF">JRQ81_007293</name>
</gene>
<proteinExistence type="predicted"/>
<organism evidence="2 3">
    <name type="scientific">Phrynocephalus forsythii</name>
    <dbReference type="NCBI Taxonomy" id="171643"/>
    <lineage>
        <taxon>Eukaryota</taxon>
        <taxon>Metazoa</taxon>
        <taxon>Chordata</taxon>
        <taxon>Craniata</taxon>
        <taxon>Vertebrata</taxon>
        <taxon>Euteleostomi</taxon>
        <taxon>Lepidosauria</taxon>
        <taxon>Squamata</taxon>
        <taxon>Bifurcata</taxon>
        <taxon>Unidentata</taxon>
        <taxon>Episquamata</taxon>
        <taxon>Toxicofera</taxon>
        <taxon>Iguania</taxon>
        <taxon>Acrodonta</taxon>
        <taxon>Agamidae</taxon>
        <taxon>Agaminae</taxon>
        <taxon>Phrynocephalus</taxon>
    </lineage>
</organism>
<protein>
    <submittedName>
        <fullName evidence="2">Uncharacterized protein</fullName>
    </submittedName>
</protein>
<feature type="region of interest" description="Disordered" evidence="1">
    <location>
        <begin position="30"/>
        <end position="53"/>
    </location>
</feature>
<dbReference type="Proteomes" id="UP001142489">
    <property type="component" value="Unassembled WGS sequence"/>
</dbReference>
<sequence>MHHLWTALMAGPEPPGFGEGFCRERRSLAMDSSRMQRLQNQKGTDRKKGKRHRGKVLALNMQEKLLEIKDLTELERELTAIHQSKGQNYKAQLPRFMSLLDVYF</sequence>
<feature type="compositionally biased region" description="Polar residues" evidence="1">
    <location>
        <begin position="33"/>
        <end position="42"/>
    </location>
</feature>